<accession>A0A6I6IRI2</accession>
<dbReference type="KEGG" id="rom:EI983_06085"/>
<evidence type="ECO:0008006" key="3">
    <source>
        <dbReference type="Google" id="ProtNLM"/>
    </source>
</evidence>
<dbReference type="Pfam" id="PF12974">
    <property type="entry name" value="Phosphonate-bd"/>
    <property type="match status" value="1"/>
</dbReference>
<organism evidence="1 2">
    <name type="scientific">Roseovarius faecimaris</name>
    <dbReference type="NCBI Taxonomy" id="2494550"/>
    <lineage>
        <taxon>Bacteria</taxon>
        <taxon>Pseudomonadati</taxon>
        <taxon>Pseudomonadota</taxon>
        <taxon>Alphaproteobacteria</taxon>
        <taxon>Rhodobacterales</taxon>
        <taxon>Roseobacteraceae</taxon>
        <taxon>Roseovarius</taxon>
    </lineage>
</organism>
<dbReference type="Proteomes" id="UP000428330">
    <property type="component" value="Chromosome"/>
</dbReference>
<protein>
    <recommendedName>
        <fullName evidence="3">Phosphate ABC transporter substrate-binding protein</fullName>
    </recommendedName>
</protein>
<dbReference type="RefSeq" id="WP_157706501.1">
    <property type="nucleotide sequence ID" value="NZ_CP034348.1"/>
</dbReference>
<name>A0A6I6IRI2_9RHOB</name>
<dbReference type="OrthoDB" id="7353682at2"/>
<sequence>MIASLPMYDPPPLQGANDRFWQAIRAELGEGPEHLTRGGDLWEQWRAPDLVLSQTCGYPYRARLHGHVTLVGTPDYGLPGCPPGYYTSVMVVRAEDTRDGFAAFDGARFAFNEPLSQSGWAGPQVYAQAEGVSFGPPVQTGGHALSARAVAAGKADIAGIDALTWEVLQEHDPVAQELRVVARTQPTPVLPYITASSRDAARHFNAVSAAIAALAPDDRALLHLRGLVAIPAETYLAVPSPPPPQGASHLPQ</sequence>
<dbReference type="PANTHER" id="PTHR35841:SF1">
    <property type="entry name" value="PHOSPHONATES-BINDING PERIPLASMIC PROTEIN"/>
    <property type="match status" value="1"/>
</dbReference>
<dbReference type="SUPFAM" id="SSF53850">
    <property type="entry name" value="Periplasmic binding protein-like II"/>
    <property type="match status" value="1"/>
</dbReference>
<evidence type="ECO:0000313" key="1">
    <source>
        <dbReference type="EMBL" id="QGX97866.1"/>
    </source>
</evidence>
<proteinExistence type="predicted"/>
<reference evidence="2" key="1">
    <citation type="submission" date="2018-12" db="EMBL/GenBank/DDBJ databases">
        <title>Complete genome sequence of Roseovarius sp. MME-070.</title>
        <authorList>
            <person name="Nam Y.-D."/>
            <person name="Kang J."/>
            <person name="Chung W.-H."/>
            <person name="Park Y.S."/>
        </authorList>
    </citation>
    <scope>NUCLEOTIDE SEQUENCE [LARGE SCALE GENOMIC DNA]</scope>
    <source>
        <strain evidence="2">MME-070</strain>
    </source>
</reference>
<keyword evidence="2" id="KW-1185">Reference proteome</keyword>
<dbReference type="EMBL" id="CP034348">
    <property type="protein sequence ID" value="QGX97866.1"/>
    <property type="molecule type" value="Genomic_DNA"/>
</dbReference>
<dbReference type="AlphaFoldDB" id="A0A6I6IRI2"/>
<dbReference type="PANTHER" id="PTHR35841">
    <property type="entry name" value="PHOSPHONATES-BINDING PERIPLASMIC PROTEIN"/>
    <property type="match status" value="1"/>
</dbReference>
<dbReference type="Gene3D" id="3.40.190.10">
    <property type="entry name" value="Periplasmic binding protein-like II"/>
    <property type="match status" value="1"/>
</dbReference>
<gene>
    <name evidence="1" type="ORF">EI983_06085</name>
</gene>
<evidence type="ECO:0000313" key="2">
    <source>
        <dbReference type="Proteomes" id="UP000428330"/>
    </source>
</evidence>